<feature type="transmembrane region" description="Helical" evidence="1">
    <location>
        <begin position="20"/>
        <end position="42"/>
    </location>
</feature>
<evidence type="ECO:0000313" key="2">
    <source>
        <dbReference type="EMBL" id="JAE04007.1"/>
    </source>
</evidence>
<dbReference type="EMBL" id="GBRH01193889">
    <property type="protein sequence ID" value="JAE04007.1"/>
    <property type="molecule type" value="Transcribed_RNA"/>
</dbReference>
<name>A0A0A9EV95_ARUDO</name>
<evidence type="ECO:0000256" key="1">
    <source>
        <dbReference type="SAM" id="Phobius"/>
    </source>
</evidence>
<organism evidence="2">
    <name type="scientific">Arundo donax</name>
    <name type="common">Giant reed</name>
    <name type="synonym">Donax arundinaceus</name>
    <dbReference type="NCBI Taxonomy" id="35708"/>
    <lineage>
        <taxon>Eukaryota</taxon>
        <taxon>Viridiplantae</taxon>
        <taxon>Streptophyta</taxon>
        <taxon>Embryophyta</taxon>
        <taxon>Tracheophyta</taxon>
        <taxon>Spermatophyta</taxon>
        <taxon>Magnoliopsida</taxon>
        <taxon>Liliopsida</taxon>
        <taxon>Poales</taxon>
        <taxon>Poaceae</taxon>
        <taxon>PACMAD clade</taxon>
        <taxon>Arundinoideae</taxon>
        <taxon>Arundineae</taxon>
        <taxon>Arundo</taxon>
    </lineage>
</organism>
<reference evidence="2" key="1">
    <citation type="submission" date="2014-09" db="EMBL/GenBank/DDBJ databases">
        <authorList>
            <person name="Magalhaes I.L.F."/>
            <person name="Oliveira U."/>
            <person name="Santos F.R."/>
            <person name="Vidigal T.H.D.A."/>
            <person name="Brescovit A.D."/>
            <person name="Santos A.J."/>
        </authorList>
    </citation>
    <scope>NUCLEOTIDE SEQUENCE</scope>
    <source>
        <tissue evidence="2">Shoot tissue taken approximately 20 cm above the soil surface</tissue>
    </source>
</reference>
<keyword evidence="1" id="KW-0472">Membrane</keyword>
<accession>A0A0A9EV95</accession>
<dbReference type="AlphaFoldDB" id="A0A0A9EV95"/>
<protein>
    <submittedName>
        <fullName evidence="2">Uncharacterized protein</fullName>
    </submittedName>
</protein>
<keyword evidence="1" id="KW-1133">Transmembrane helix</keyword>
<sequence length="54" mass="6178">MLVSWVRTTQFQLHVQPPTIAFMLLPTIFGVVRLMLSLLVVLKLQLFPLVSEVL</sequence>
<keyword evidence="1" id="KW-0812">Transmembrane</keyword>
<reference evidence="2" key="2">
    <citation type="journal article" date="2015" name="Data Brief">
        <title>Shoot transcriptome of the giant reed, Arundo donax.</title>
        <authorList>
            <person name="Barrero R.A."/>
            <person name="Guerrero F.D."/>
            <person name="Moolhuijzen P."/>
            <person name="Goolsby J.A."/>
            <person name="Tidwell J."/>
            <person name="Bellgard S.E."/>
            <person name="Bellgard M.I."/>
        </authorList>
    </citation>
    <scope>NUCLEOTIDE SEQUENCE</scope>
    <source>
        <tissue evidence="2">Shoot tissue taken approximately 20 cm above the soil surface</tissue>
    </source>
</reference>
<proteinExistence type="predicted"/>